<reference evidence="3" key="2">
    <citation type="submission" date="2025-09" db="UniProtKB">
        <authorList>
            <consortium name="Ensembl"/>
        </authorList>
    </citation>
    <scope>IDENTIFICATION</scope>
</reference>
<evidence type="ECO:0000256" key="2">
    <source>
        <dbReference type="SAM" id="Phobius"/>
    </source>
</evidence>
<dbReference type="InterPro" id="IPR007991">
    <property type="entry name" value="RNA_pol_I_trans_ini_fac_RRN3"/>
</dbReference>
<sequence>MGRSQAVVDEYLAFLGNLVSAQTVYLCACLNMVVSHFTPNFSSSFSTSRFLMPILQENFPFIQKSSRTLECYVHNLLRITVYVPSIRRDLLELIIGKLLKLDVNASHTHIEEAEENRAQTQKAEEQTEECLFDMVRASRALAEAFLDHLWKILQNPSLPAVLRQAAAGYLGSFLARAKFIPLSTVRACLDLLSSWIHQYIYSQDSCGKQVCCDVSLHGPFYTSCQAVFYTIIFRHRALLEANMKKGRIENFELISVSFYKMLVFSLLVIPTSSCFCCRKYQVVFCYTIIERNNRCVLPVVRSSAGGDCVTTNTNPLDSFFPFDPYLLKRYTHCLISRVKRHSSHSDCSLCSPSPILIPKSLEWRGRDDFLCGETPQAEGIVGLTPNSYDSNFHSPSSLGSPPNTLQRPF</sequence>
<evidence type="ECO:0000313" key="4">
    <source>
        <dbReference type="Proteomes" id="UP000261580"/>
    </source>
</evidence>
<dbReference type="Ensembl" id="ENSNBRT00000016280.1">
    <property type="protein sequence ID" value="ENSNBRP00000015850.1"/>
    <property type="gene ID" value="ENSNBRG00000012228.1"/>
</dbReference>
<keyword evidence="2" id="KW-1133">Transmembrane helix</keyword>
<dbReference type="GO" id="GO:0005634">
    <property type="term" value="C:nucleus"/>
    <property type="evidence" value="ECO:0007669"/>
    <property type="project" value="TreeGrafter"/>
</dbReference>
<feature type="transmembrane region" description="Helical" evidence="2">
    <location>
        <begin position="12"/>
        <end position="34"/>
    </location>
</feature>
<keyword evidence="2" id="KW-0812">Transmembrane</keyword>
<evidence type="ECO:0000313" key="3">
    <source>
        <dbReference type="Ensembl" id="ENSNBRP00000015850.1"/>
    </source>
</evidence>
<comment type="similarity">
    <text evidence="1">Belongs to the RRN3 family.</text>
</comment>
<dbReference type="Proteomes" id="UP000261580">
    <property type="component" value="Unassembled WGS sequence"/>
</dbReference>
<keyword evidence="4" id="KW-1185">Reference proteome</keyword>
<protein>
    <submittedName>
        <fullName evidence="3">RRN3 homolog, RNA polymerase I transcription factor</fullName>
    </submittedName>
</protein>
<dbReference type="GeneTree" id="ENSGT00390000001488"/>
<dbReference type="PANTHER" id="PTHR12790">
    <property type="entry name" value="TRANSCRIPTION INITIATION FACTOR IA RRN3"/>
    <property type="match status" value="1"/>
</dbReference>
<keyword evidence="2" id="KW-0472">Membrane</keyword>
<dbReference type="GO" id="GO:0006361">
    <property type="term" value="P:transcription initiation at RNA polymerase I promoter"/>
    <property type="evidence" value="ECO:0007669"/>
    <property type="project" value="InterPro"/>
</dbReference>
<accession>A0A3Q4H0H4</accession>
<evidence type="ECO:0000256" key="1">
    <source>
        <dbReference type="ARBA" id="ARBA00010098"/>
    </source>
</evidence>
<organism evidence="3 4">
    <name type="scientific">Neolamprologus brichardi</name>
    <name type="common">Fairy cichlid</name>
    <name type="synonym">Lamprologus brichardi</name>
    <dbReference type="NCBI Taxonomy" id="32507"/>
    <lineage>
        <taxon>Eukaryota</taxon>
        <taxon>Metazoa</taxon>
        <taxon>Chordata</taxon>
        <taxon>Craniata</taxon>
        <taxon>Vertebrata</taxon>
        <taxon>Euteleostomi</taxon>
        <taxon>Actinopterygii</taxon>
        <taxon>Neopterygii</taxon>
        <taxon>Teleostei</taxon>
        <taxon>Neoteleostei</taxon>
        <taxon>Acanthomorphata</taxon>
        <taxon>Ovalentaria</taxon>
        <taxon>Cichlomorphae</taxon>
        <taxon>Cichliformes</taxon>
        <taxon>Cichlidae</taxon>
        <taxon>African cichlids</taxon>
        <taxon>Pseudocrenilabrinae</taxon>
        <taxon>Lamprologini</taxon>
        <taxon>Neolamprologus</taxon>
    </lineage>
</organism>
<proteinExistence type="inferred from homology"/>
<dbReference type="STRING" id="32507.ENSNBRP00000015850"/>
<dbReference type="Bgee" id="ENSNBRG00000012228">
    <property type="expression patterns" value="Expressed in skeletal muscle tissue and 8 other cell types or tissues"/>
</dbReference>
<dbReference type="PANTHER" id="PTHR12790:SF0">
    <property type="entry name" value="RNA POLYMERASE I-SPECIFIC TRANSCRIPTION INITIATION FACTOR RRN3-RELATED"/>
    <property type="match status" value="1"/>
</dbReference>
<dbReference type="AlphaFoldDB" id="A0A3Q4H0H4"/>
<dbReference type="OMA" id="XLRYLQS"/>
<name>A0A3Q4H0H4_NEOBR</name>
<dbReference type="GO" id="GO:0001042">
    <property type="term" value="F:RNA polymerase I core binding"/>
    <property type="evidence" value="ECO:0007669"/>
    <property type="project" value="TreeGrafter"/>
</dbReference>
<reference evidence="3" key="1">
    <citation type="submission" date="2025-08" db="UniProtKB">
        <authorList>
            <consortium name="Ensembl"/>
        </authorList>
    </citation>
    <scope>IDENTIFICATION</scope>
</reference>
<dbReference type="Pfam" id="PF05327">
    <property type="entry name" value="RRN3"/>
    <property type="match status" value="3"/>
</dbReference>
<dbReference type="GO" id="GO:0001181">
    <property type="term" value="F:RNA polymerase I general transcription initiation factor activity"/>
    <property type="evidence" value="ECO:0007669"/>
    <property type="project" value="InterPro"/>
</dbReference>